<gene>
    <name evidence="3" type="ORF">NX774_14460</name>
</gene>
<comment type="caution">
    <text evidence="3">The sequence shown here is derived from an EMBL/GenBank/DDBJ whole genome shotgun (WGS) entry which is preliminary data.</text>
</comment>
<keyword evidence="1" id="KW-0812">Transmembrane</keyword>
<dbReference type="EMBL" id="JANUHB010000003">
    <property type="protein sequence ID" value="MCS0809129.1"/>
    <property type="molecule type" value="Genomic_DNA"/>
</dbReference>
<dbReference type="InterPro" id="IPR028087">
    <property type="entry name" value="Tad_N"/>
</dbReference>
<evidence type="ECO:0000259" key="2">
    <source>
        <dbReference type="Pfam" id="PF13400"/>
    </source>
</evidence>
<keyword evidence="4" id="KW-1185">Reference proteome</keyword>
<reference evidence="3 4" key="1">
    <citation type="submission" date="2022-08" db="EMBL/GenBank/DDBJ databases">
        <title>Reclassification of Massilia species as members of the genera Telluria, Duganella, Pseudoduganella, Mokoshia gen. nov. and Zemynaea gen. nov. using orthogonal and non-orthogonal genome-based approaches.</title>
        <authorList>
            <person name="Bowman J.P."/>
        </authorList>
    </citation>
    <scope>NUCLEOTIDE SEQUENCE [LARGE SCALE GENOMIC DNA]</scope>
    <source>
        <strain evidence="3 4">JCM 31605</strain>
    </source>
</reference>
<proteinExistence type="predicted"/>
<evidence type="ECO:0000256" key="1">
    <source>
        <dbReference type="SAM" id="Phobius"/>
    </source>
</evidence>
<dbReference type="RefSeq" id="WP_258822943.1">
    <property type="nucleotide sequence ID" value="NZ_JANUHB010000003.1"/>
</dbReference>
<keyword evidence="1" id="KW-0472">Membrane</keyword>
<evidence type="ECO:0000313" key="4">
    <source>
        <dbReference type="Proteomes" id="UP001206126"/>
    </source>
</evidence>
<sequence>MSLMYANGTLVRTPPLPGPSLPRRRSQAGSIAIMFSGALFLFFALLGFSWDLSRAYNRKIEVQQLANAAALAAAHELNGTAAGITNAKNKASASVRRLAYNYSTLAPWSDDAISFSDSLTGEWVTLDVATSNPQGVKFVKIDTTALGYAVSHVYTIFMNVVSPSASLNMSATAIAGPSQLAAVPFGICAMSSNAATARLNPGSATPSLAPPNTELVEYGFRRGVGYDLMNLNPNGTTAQNFMISPISGVMDEATVGAFICTGSMVARGIVNKSVTVARGFPIADLYKHFNSRFDSYPAGACSPNSAPPDANVKAYDRSVAGAVPWMSPVPGTQSARSLASGGELWTVADPLPAPSSNTAGDYGVLWSYAKAVPYSSYVPGATEPSGGYVPFGVSDWKTLYDPGRPVATASYPTSSSAPTPYWATSGANFLAPPTASHRPGIRNRRLLYVPLLECPVPGSTAKVLAIGRFFMTAPATSTSLYAEFAGIASENTMGTQMELYQ</sequence>
<feature type="transmembrane region" description="Helical" evidence="1">
    <location>
        <begin position="31"/>
        <end position="50"/>
    </location>
</feature>
<feature type="domain" description="Putative Flp pilus-assembly TadG-like N-terminal" evidence="2">
    <location>
        <begin position="29"/>
        <end position="74"/>
    </location>
</feature>
<protein>
    <submittedName>
        <fullName evidence="3">Pilus assembly protein TadG-related protein</fullName>
    </submittedName>
</protein>
<evidence type="ECO:0000313" key="3">
    <source>
        <dbReference type="EMBL" id="MCS0809129.1"/>
    </source>
</evidence>
<organism evidence="3 4">
    <name type="scientific">Massilia agilis</name>
    <dbReference type="NCBI Taxonomy" id="1811226"/>
    <lineage>
        <taxon>Bacteria</taxon>
        <taxon>Pseudomonadati</taxon>
        <taxon>Pseudomonadota</taxon>
        <taxon>Betaproteobacteria</taxon>
        <taxon>Burkholderiales</taxon>
        <taxon>Oxalobacteraceae</taxon>
        <taxon>Telluria group</taxon>
        <taxon>Massilia</taxon>
    </lineage>
</organism>
<accession>A0ABT2DD40</accession>
<dbReference type="Pfam" id="PF13400">
    <property type="entry name" value="Tad"/>
    <property type="match status" value="1"/>
</dbReference>
<keyword evidence="1" id="KW-1133">Transmembrane helix</keyword>
<name>A0ABT2DD40_9BURK</name>
<dbReference type="Proteomes" id="UP001206126">
    <property type="component" value="Unassembled WGS sequence"/>
</dbReference>